<feature type="transmembrane region" description="Helical" evidence="9">
    <location>
        <begin position="422"/>
        <end position="441"/>
    </location>
</feature>
<keyword evidence="4 9" id="KW-0812">Transmembrane</keyword>
<feature type="compositionally biased region" description="Basic and acidic residues" evidence="8">
    <location>
        <begin position="252"/>
        <end position="261"/>
    </location>
</feature>
<gene>
    <name evidence="10" type="ORF">EDB92DRAFT_1933599</name>
</gene>
<evidence type="ECO:0000313" key="10">
    <source>
        <dbReference type="EMBL" id="KAH8996657.1"/>
    </source>
</evidence>
<evidence type="ECO:0000313" key="11">
    <source>
        <dbReference type="Proteomes" id="UP001201163"/>
    </source>
</evidence>
<keyword evidence="2" id="KW-0813">Transport</keyword>
<organism evidence="10 11">
    <name type="scientific">Lactarius akahatsu</name>
    <dbReference type="NCBI Taxonomy" id="416441"/>
    <lineage>
        <taxon>Eukaryota</taxon>
        <taxon>Fungi</taxon>
        <taxon>Dikarya</taxon>
        <taxon>Basidiomycota</taxon>
        <taxon>Agaricomycotina</taxon>
        <taxon>Agaricomycetes</taxon>
        <taxon>Russulales</taxon>
        <taxon>Russulaceae</taxon>
        <taxon>Lactarius</taxon>
    </lineage>
</organism>
<name>A0AAD4QG19_9AGAM</name>
<dbReference type="PANTHER" id="PTHR33281">
    <property type="entry name" value="UPF0187 PROTEIN YNEE"/>
    <property type="match status" value="1"/>
</dbReference>
<evidence type="ECO:0000256" key="7">
    <source>
        <dbReference type="ARBA" id="ARBA00023136"/>
    </source>
</evidence>
<evidence type="ECO:0000256" key="1">
    <source>
        <dbReference type="ARBA" id="ARBA00004651"/>
    </source>
</evidence>
<dbReference type="Proteomes" id="UP001201163">
    <property type="component" value="Unassembled WGS sequence"/>
</dbReference>
<comment type="subcellular location">
    <subcellularLocation>
        <location evidence="1">Cell membrane</location>
        <topology evidence="1">Multi-pass membrane protein</topology>
    </subcellularLocation>
</comment>
<dbReference type="Pfam" id="PF25539">
    <property type="entry name" value="Bestrophin_2"/>
    <property type="match status" value="2"/>
</dbReference>
<proteinExistence type="predicted"/>
<dbReference type="GO" id="GO:0005886">
    <property type="term" value="C:plasma membrane"/>
    <property type="evidence" value="ECO:0007669"/>
    <property type="project" value="UniProtKB-SubCell"/>
</dbReference>
<protein>
    <submittedName>
        <fullName evidence="10">UPF0187-domain-containing protein</fullName>
    </submittedName>
</protein>
<evidence type="ECO:0000256" key="5">
    <source>
        <dbReference type="ARBA" id="ARBA00022989"/>
    </source>
</evidence>
<accession>A0AAD4QG19</accession>
<dbReference type="EMBL" id="JAKELL010000008">
    <property type="protein sequence ID" value="KAH8996657.1"/>
    <property type="molecule type" value="Genomic_DNA"/>
</dbReference>
<evidence type="ECO:0000256" key="9">
    <source>
        <dbReference type="SAM" id="Phobius"/>
    </source>
</evidence>
<keyword evidence="6" id="KW-0406">Ion transport</keyword>
<dbReference type="GO" id="GO:0005254">
    <property type="term" value="F:chloride channel activity"/>
    <property type="evidence" value="ECO:0007669"/>
    <property type="project" value="InterPro"/>
</dbReference>
<keyword evidence="3" id="KW-1003">Cell membrane</keyword>
<feature type="transmembrane region" description="Helical" evidence="9">
    <location>
        <begin position="59"/>
        <end position="79"/>
    </location>
</feature>
<feature type="region of interest" description="Disordered" evidence="8">
    <location>
        <begin position="198"/>
        <end position="290"/>
    </location>
</feature>
<evidence type="ECO:0000256" key="6">
    <source>
        <dbReference type="ARBA" id="ARBA00023065"/>
    </source>
</evidence>
<feature type="transmembrane region" description="Helical" evidence="9">
    <location>
        <begin position="397"/>
        <end position="416"/>
    </location>
</feature>
<evidence type="ECO:0000256" key="8">
    <source>
        <dbReference type="SAM" id="MobiDB-lite"/>
    </source>
</evidence>
<evidence type="ECO:0000256" key="4">
    <source>
        <dbReference type="ARBA" id="ARBA00022692"/>
    </source>
</evidence>
<keyword evidence="7 9" id="KW-0472">Membrane</keyword>
<dbReference type="InterPro" id="IPR044669">
    <property type="entry name" value="YneE/VCCN1/2-like"/>
</dbReference>
<evidence type="ECO:0000256" key="2">
    <source>
        <dbReference type="ARBA" id="ARBA00022448"/>
    </source>
</evidence>
<evidence type="ECO:0000256" key="3">
    <source>
        <dbReference type="ARBA" id="ARBA00022475"/>
    </source>
</evidence>
<keyword evidence="11" id="KW-1185">Reference proteome</keyword>
<feature type="compositionally biased region" description="Polar residues" evidence="8">
    <location>
        <begin position="198"/>
        <end position="210"/>
    </location>
</feature>
<keyword evidence="5 9" id="KW-1133">Transmembrane helix</keyword>
<feature type="transmembrane region" description="Helical" evidence="9">
    <location>
        <begin position="23"/>
        <end position="52"/>
    </location>
</feature>
<dbReference type="PANTHER" id="PTHR33281:SF19">
    <property type="entry name" value="VOLTAGE-DEPENDENT ANION CHANNEL-FORMING PROTEIN YNEE"/>
    <property type="match status" value="1"/>
</dbReference>
<comment type="caution">
    <text evidence="10">The sequence shown here is derived from an EMBL/GenBank/DDBJ whole genome shotgun (WGS) entry which is preliminary data.</text>
</comment>
<sequence length="521" mass="57842">MQPATTAFFPDPFSHEKGFGPTFWHAVLATALFRCWHLLLFFGGWSTAICVISHTTKDLGIASTLLTVIGTVLGFVISYRTTSSFERYNEGRKYWSQIIFASRTLARLIWFHVPDTMDMGSDVPEKERKARVLVEKKTVLNLIDAFGVAVKHYLRAEEGIHYEDLYHTTKFLPTYALPAGMPSNVDLATELGSPKSVAFQQHQAAMQRRSSVGPRRGSFSGGFNYRPSITRGAPVSESAPHLPLPATSPGEAGEKSEKVESIDPLPSRPSNATTPNGRRAKDPFAEGDGLLPARDPPKYSYFDLFPFSLLVKFLTKRGKTVKGKKGARLRAKLRTESGTHNLPLEISLYLSTYIAALQNRKSIDAATTSNLIAALNQLVDALTGLERILTTPIPFSYSVHLWTVTLVYCFFLPFQLWPTLKYVTIPGTIVASFVFFGFLVAGEEIESYDKNDLNLDHFTNGIIRNELAAISATPTPDPKDWAFSSINDSLFNPYHPNAERVSPEEWVNRGMDKIQVALAGL</sequence>
<dbReference type="AlphaFoldDB" id="A0AAD4QG19"/>
<reference evidence="10" key="1">
    <citation type="submission" date="2022-01" db="EMBL/GenBank/DDBJ databases">
        <title>Comparative genomics reveals a dynamic genome evolution in the ectomycorrhizal milk-cap (Lactarius) mushrooms.</title>
        <authorList>
            <consortium name="DOE Joint Genome Institute"/>
            <person name="Lebreton A."/>
            <person name="Tang N."/>
            <person name="Kuo A."/>
            <person name="LaButti K."/>
            <person name="Drula E."/>
            <person name="Barry K."/>
            <person name="Clum A."/>
            <person name="Lipzen A."/>
            <person name="Mousain D."/>
            <person name="Ng V."/>
            <person name="Wang R."/>
            <person name="Wang X."/>
            <person name="Dai Y."/>
            <person name="Henrissat B."/>
            <person name="Grigoriev I.V."/>
            <person name="Guerin-Laguette A."/>
            <person name="Yu F."/>
            <person name="Martin F.M."/>
        </authorList>
    </citation>
    <scope>NUCLEOTIDE SEQUENCE</scope>
    <source>
        <strain evidence="10">QP</strain>
    </source>
</reference>